<evidence type="ECO:0000256" key="5">
    <source>
        <dbReference type="ARBA" id="ARBA00023136"/>
    </source>
</evidence>
<dbReference type="EMBL" id="CP038033">
    <property type="protein sequence ID" value="QBQ55720.1"/>
    <property type="molecule type" value="Genomic_DNA"/>
</dbReference>
<keyword evidence="8" id="KW-1185">Reference proteome</keyword>
<keyword evidence="5 6" id="KW-0472">Membrane</keyword>
<evidence type="ECO:0000256" key="4">
    <source>
        <dbReference type="ARBA" id="ARBA00022989"/>
    </source>
</evidence>
<dbReference type="OrthoDB" id="9808789at2"/>
<name>A0A4P7C247_9GAMM</name>
<dbReference type="InterPro" id="IPR019108">
    <property type="entry name" value="Caa3_assmbl_CtaG-rel"/>
</dbReference>
<evidence type="ECO:0000256" key="6">
    <source>
        <dbReference type="SAM" id="Phobius"/>
    </source>
</evidence>
<reference evidence="7 8" key="1">
    <citation type="submission" date="2019-03" db="EMBL/GenBank/DDBJ databases">
        <title>The genome sequence of Nitrosococcus wardiae strain D1FHST reveals the archetypal metabolic capacity of ammonia-oxidizing Gammaproteobacteria.</title>
        <authorList>
            <person name="Wang L."/>
            <person name="Lim C.K."/>
            <person name="Hanson T.E."/>
            <person name="Dang H."/>
            <person name="Klotz M.G."/>
        </authorList>
    </citation>
    <scope>NUCLEOTIDE SEQUENCE [LARGE SCALE GENOMIC DNA]</scope>
    <source>
        <strain evidence="7 8">D1FHS</strain>
    </source>
</reference>
<gene>
    <name evidence="7" type="ORF">E3U44_15280</name>
</gene>
<comment type="subcellular location">
    <subcellularLocation>
        <location evidence="1">Cell membrane</location>
        <topology evidence="1">Multi-pass membrane protein</topology>
    </subcellularLocation>
</comment>
<organism evidence="7 8">
    <name type="scientific">Nitrosococcus wardiae</name>
    <dbReference type="NCBI Taxonomy" id="1814290"/>
    <lineage>
        <taxon>Bacteria</taxon>
        <taxon>Pseudomonadati</taxon>
        <taxon>Pseudomonadota</taxon>
        <taxon>Gammaproteobacteria</taxon>
        <taxon>Chromatiales</taxon>
        <taxon>Chromatiaceae</taxon>
        <taxon>Nitrosococcus</taxon>
    </lineage>
</organism>
<dbReference type="AlphaFoldDB" id="A0A4P7C247"/>
<keyword evidence="3 6" id="KW-0812">Transmembrane</keyword>
<keyword evidence="2" id="KW-1003">Cell membrane</keyword>
<feature type="transmembrane region" description="Helical" evidence="6">
    <location>
        <begin position="105"/>
        <end position="132"/>
    </location>
</feature>
<dbReference type="Proteomes" id="UP000294325">
    <property type="component" value="Chromosome"/>
</dbReference>
<feature type="transmembrane region" description="Helical" evidence="6">
    <location>
        <begin position="269"/>
        <end position="291"/>
    </location>
</feature>
<dbReference type="KEGG" id="nwr:E3U44_15280"/>
<feature type="transmembrane region" description="Helical" evidence="6">
    <location>
        <begin position="153"/>
        <end position="171"/>
    </location>
</feature>
<proteinExistence type="predicted"/>
<evidence type="ECO:0000256" key="3">
    <source>
        <dbReference type="ARBA" id="ARBA00022692"/>
    </source>
</evidence>
<feature type="transmembrane region" description="Helical" evidence="6">
    <location>
        <begin position="72"/>
        <end position="93"/>
    </location>
</feature>
<accession>A0A4P7C247</accession>
<feature type="transmembrane region" description="Helical" evidence="6">
    <location>
        <begin position="215"/>
        <end position="240"/>
    </location>
</feature>
<feature type="transmembrane region" description="Helical" evidence="6">
    <location>
        <begin position="183"/>
        <end position="203"/>
    </location>
</feature>
<evidence type="ECO:0000313" key="7">
    <source>
        <dbReference type="EMBL" id="QBQ55720.1"/>
    </source>
</evidence>
<protein>
    <submittedName>
        <fullName evidence="7">Cytochrome c oxidase assembly protein</fullName>
    </submittedName>
</protein>
<dbReference type="GO" id="GO:0005886">
    <property type="term" value="C:plasma membrane"/>
    <property type="evidence" value="ECO:0007669"/>
    <property type="project" value="UniProtKB-SubCell"/>
</dbReference>
<feature type="transmembrane region" description="Helical" evidence="6">
    <location>
        <begin position="40"/>
        <end position="60"/>
    </location>
</feature>
<evidence type="ECO:0000313" key="8">
    <source>
        <dbReference type="Proteomes" id="UP000294325"/>
    </source>
</evidence>
<keyword evidence="4 6" id="KW-1133">Transmembrane helix</keyword>
<dbReference type="Pfam" id="PF09678">
    <property type="entry name" value="Caa3_CtaG"/>
    <property type="match status" value="1"/>
</dbReference>
<sequence length="303" mass="34748">MRYLVRLSAIVITYMSVALPNAIAHTDTNLLSTQEWTFDPWVWLPISIGSLWYFKGSWMLRKKRSSIRANHLRLLTTFGVALIILFFALIWPLDKLSTVSFAAHMIQHMLLIVIAAPLLILAEPSVALIMALPQAWRRSFSALHARLRRIRRIFLLPQTTFTVHAAIIWIWHAPLLFELALHWQWMHAIEHFTLFGSALWFWTSLKRAGRRSDDGYGVGALWILAMLIHTGLLGALITFARQPLYVHYATSDSLLFSLTPLEDQQLAGLLMWIPVGICYLLAGILFALAWLKSAEDEDKQLFY</sequence>
<evidence type="ECO:0000256" key="2">
    <source>
        <dbReference type="ARBA" id="ARBA00022475"/>
    </source>
</evidence>
<evidence type="ECO:0000256" key="1">
    <source>
        <dbReference type="ARBA" id="ARBA00004651"/>
    </source>
</evidence>